<evidence type="ECO:0000313" key="2">
    <source>
        <dbReference type="EMBL" id="KAG9341474.1"/>
    </source>
</evidence>
<feature type="region of interest" description="Disordered" evidence="1">
    <location>
        <begin position="1"/>
        <end position="20"/>
    </location>
</feature>
<dbReference type="EMBL" id="JAFBMS010000035">
    <property type="protein sequence ID" value="KAG9341474.1"/>
    <property type="molecule type" value="Genomic_DNA"/>
</dbReference>
<dbReference type="OrthoDB" id="10016177at2759"/>
<protein>
    <submittedName>
        <fullName evidence="2">Uncharacterized protein</fullName>
    </submittedName>
</protein>
<keyword evidence="3" id="KW-1185">Reference proteome</keyword>
<evidence type="ECO:0000256" key="1">
    <source>
        <dbReference type="SAM" id="MobiDB-lite"/>
    </source>
</evidence>
<proteinExistence type="predicted"/>
<organism evidence="2 3">
    <name type="scientific">Albula glossodonta</name>
    <name type="common">roundjaw bonefish</name>
    <dbReference type="NCBI Taxonomy" id="121402"/>
    <lineage>
        <taxon>Eukaryota</taxon>
        <taxon>Metazoa</taxon>
        <taxon>Chordata</taxon>
        <taxon>Craniata</taxon>
        <taxon>Vertebrata</taxon>
        <taxon>Euteleostomi</taxon>
        <taxon>Actinopterygii</taxon>
        <taxon>Neopterygii</taxon>
        <taxon>Teleostei</taxon>
        <taxon>Albuliformes</taxon>
        <taxon>Albulidae</taxon>
        <taxon>Albula</taxon>
    </lineage>
</organism>
<name>A0A8T2NN44_9TELE</name>
<gene>
    <name evidence="2" type="ORF">JZ751_019284</name>
</gene>
<sequence length="257" mass="29245">MSEKPYRGSNGNKPRQPNVVGKRYGLLSTQCIFDELMQELSREVATETFQKSKRDFVDAYLAEVAVRRCRSDIISEVVQLLLPGLVEEALREKAVDDVIEVDLLPEVIAAEARAVALSELVEQSALTAAQQFTQVRHYASNRLLDGYLLEHLVKLVASGGRCFTERELSGRLLDSAYPLLRLTGSLQGWMLDVLSHRLLHVMHFRNLTVENIPLRTFHRRVFTDIALDVILSELTESLDEDMEQLLEYERLMEEDTG</sequence>
<comment type="caution">
    <text evidence="2">The sequence shown here is derived from an EMBL/GenBank/DDBJ whole genome shotgun (WGS) entry which is preliminary data.</text>
</comment>
<evidence type="ECO:0000313" key="3">
    <source>
        <dbReference type="Proteomes" id="UP000824540"/>
    </source>
</evidence>
<reference evidence="2" key="1">
    <citation type="thesis" date="2021" institute="BYU ScholarsArchive" country="Provo, UT, USA">
        <title>Applications of and Algorithms for Genome Assembly and Genomic Analyses with an Emphasis on Marine Teleosts.</title>
        <authorList>
            <person name="Pickett B.D."/>
        </authorList>
    </citation>
    <scope>NUCLEOTIDE SEQUENCE</scope>
    <source>
        <strain evidence="2">HI-2016</strain>
    </source>
</reference>
<dbReference type="AlphaFoldDB" id="A0A8T2NN44"/>
<accession>A0A8T2NN44</accession>
<dbReference type="Proteomes" id="UP000824540">
    <property type="component" value="Unassembled WGS sequence"/>
</dbReference>